<dbReference type="AlphaFoldDB" id="A0A4C1VEW7"/>
<proteinExistence type="predicted"/>
<name>A0A4C1VEW7_EUMVA</name>
<evidence type="ECO:0000313" key="3">
    <source>
        <dbReference type="Proteomes" id="UP000299102"/>
    </source>
</evidence>
<feature type="region of interest" description="Disordered" evidence="1">
    <location>
        <begin position="103"/>
        <end position="122"/>
    </location>
</feature>
<protein>
    <submittedName>
        <fullName evidence="2">Uncharacterized protein</fullName>
    </submittedName>
</protein>
<gene>
    <name evidence="2" type="ORF">EVAR_28128_1</name>
</gene>
<feature type="compositionally biased region" description="Low complexity" evidence="1">
    <location>
        <begin position="104"/>
        <end position="118"/>
    </location>
</feature>
<evidence type="ECO:0000313" key="2">
    <source>
        <dbReference type="EMBL" id="GBP36787.1"/>
    </source>
</evidence>
<comment type="caution">
    <text evidence="2">The sequence shown here is derived from an EMBL/GenBank/DDBJ whole genome shotgun (WGS) entry which is preliminary data.</text>
</comment>
<dbReference type="Proteomes" id="UP000299102">
    <property type="component" value="Unassembled WGS sequence"/>
</dbReference>
<organism evidence="2 3">
    <name type="scientific">Eumeta variegata</name>
    <name type="common">Bagworm moth</name>
    <name type="synonym">Eumeta japonica</name>
    <dbReference type="NCBI Taxonomy" id="151549"/>
    <lineage>
        <taxon>Eukaryota</taxon>
        <taxon>Metazoa</taxon>
        <taxon>Ecdysozoa</taxon>
        <taxon>Arthropoda</taxon>
        <taxon>Hexapoda</taxon>
        <taxon>Insecta</taxon>
        <taxon>Pterygota</taxon>
        <taxon>Neoptera</taxon>
        <taxon>Endopterygota</taxon>
        <taxon>Lepidoptera</taxon>
        <taxon>Glossata</taxon>
        <taxon>Ditrysia</taxon>
        <taxon>Tineoidea</taxon>
        <taxon>Psychidae</taxon>
        <taxon>Oiketicinae</taxon>
        <taxon>Eumeta</taxon>
    </lineage>
</organism>
<sequence>MGTRTRNPQAAVCPSYYFFQGLQRILALPKNPSPSLSPGSPIVSGETNFCAGESGVLGSIATRRFTTRPSLFTGGAKRGLEKSASVLRICVEVAFCANRSVVHGPGRSPRPSARPPGSLSKIKRRPAASVHAALHFPAFEICRYRFVKALRLHRY</sequence>
<evidence type="ECO:0000256" key="1">
    <source>
        <dbReference type="SAM" id="MobiDB-lite"/>
    </source>
</evidence>
<dbReference type="EMBL" id="BGZK01000323">
    <property type="protein sequence ID" value="GBP36787.1"/>
    <property type="molecule type" value="Genomic_DNA"/>
</dbReference>
<reference evidence="2 3" key="1">
    <citation type="journal article" date="2019" name="Commun. Biol.">
        <title>The bagworm genome reveals a unique fibroin gene that provides high tensile strength.</title>
        <authorList>
            <person name="Kono N."/>
            <person name="Nakamura H."/>
            <person name="Ohtoshi R."/>
            <person name="Tomita M."/>
            <person name="Numata K."/>
            <person name="Arakawa K."/>
        </authorList>
    </citation>
    <scope>NUCLEOTIDE SEQUENCE [LARGE SCALE GENOMIC DNA]</scope>
</reference>
<accession>A0A4C1VEW7</accession>
<keyword evidence="3" id="KW-1185">Reference proteome</keyword>